<dbReference type="Gene3D" id="2.60.120.10">
    <property type="entry name" value="Jelly Rolls"/>
    <property type="match status" value="1"/>
</dbReference>
<dbReference type="CDD" id="cd00038">
    <property type="entry name" value="CAP_ED"/>
    <property type="match status" value="1"/>
</dbReference>
<dbReference type="SMART" id="SM00100">
    <property type="entry name" value="cNMP"/>
    <property type="match status" value="1"/>
</dbReference>
<evidence type="ECO:0000259" key="1">
    <source>
        <dbReference type="PROSITE" id="PS50042"/>
    </source>
</evidence>
<dbReference type="PROSITE" id="PS50042">
    <property type="entry name" value="CNMP_BINDING_3"/>
    <property type="match status" value="1"/>
</dbReference>
<dbReference type="AlphaFoldDB" id="A0A7V3PSQ5"/>
<accession>A0A7V3PSQ5</accession>
<sequence>MMDIKGFLKTIPEFDRLTEQQLEKIARIARVQSVKAGEPVDVQGQPADRFYILVSGRLAVVLTLDFGVVQQTYQIMTLGPGQLFAWSGLVGNPHYTAGSRALTDCAFLEFNVQELLNLFDQDPGLGYVMMRLVAQTIASRLRHLQLQLAQQYALRESTE</sequence>
<dbReference type="SUPFAM" id="SSF51206">
    <property type="entry name" value="cAMP-binding domain-like"/>
    <property type="match status" value="1"/>
</dbReference>
<evidence type="ECO:0000313" key="2">
    <source>
        <dbReference type="EMBL" id="HGD12816.1"/>
    </source>
</evidence>
<dbReference type="InterPro" id="IPR000595">
    <property type="entry name" value="cNMP-bd_dom"/>
</dbReference>
<dbReference type="InterPro" id="IPR014710">
    <property type="entry name" value="RmlC-like_jellyroll"/>
</dbReference>
<reference evidence="2" key="1">
    <citation type="journal article" date="2020" name="mSystems">
        <title>Genome- and Community-Level Interaction Insights into Carbon Utilization and Element Cycling Functions of Hydrothermarchaeota in Hydrothermal Sediment.</title>
        <authorList>
            <person name="Zhou Z."/>
            <person name="Liu Y."/>
            <person name="Xu W."/>
            <person name="Pan J."/>
            <person name="Luo Z.H."/>
            <person name="Li M."/>
        </authorList>
    </citation>
    <scope>NUCLEOTIDE SEQUENCE [LARGE SCALE GENOMIC DNA]</scope>
    <source>
        <strain evidence="2">SpSt-914</strain>
    </source>
</reference>
<gene>
    <name evidence="2" type="ORF">ENX16_01845</name>
</gene>
<proteinExistence type="predicted"/>
<name>A0A7V3PSQ5_UNCW3</name>
<feature type="domain" description="Cyclic nucleotide-binding" evidence="1">
    <location>
        <begin position="13"/>
        <end position="119"/>
    </location>
</feature>
<dbReference type="GO" id="GO:0005829">
    <property type="term" value="C:cytosol"/>
    <property type="evidence" value="ECO:0007669"/>
    <property type="project" value="TreeGrafter"/>
</dbReference>
<comment type="caution">
    <text evidence="2">The sequence shown here is derived from an EMBL/GenBank/DDBJ whole genome shotgun (WGS) entry which is preliminary data.</text>
</comment>
<dbReference type="PANTHER" id="PTHR24567">
    <property type="entry name" value="CRP FAMILY TRANSCRIPTIONAL REGULATORY PROTEIN"/>
    <property type="match status" value="1"/>
</dbReference>
<dbReference type="EMBL" id="DTMZ01000039">
    <property type="protein sequence ID" value="HGD12816.1"/>
    <property type="molecule type" value="Genomic_DNA"/>
</dbReference>
<dbReference type="GO" id="GO:0003700">
    <property type="term" value="F:DNA-binding transcription factor activity"/>
    <property type="evidence" value="ECO:0007669"/>
    <property type="project" value="TreeGrafter"/>
</dbReference>
<dbReference type="InterPro" id="IPR018490">
    <property type="entry name" value="cNMP-bd_dom_sf"/>
</dbReference>
<organism evidence="2">
    <name type="scientific">candidate division WOR-3 bacterium</name>
    <dbReference type="NCBI Taxonomy" id="2052148"/>
    <lineage>
        <taxon>Bacteria</taxon>
        <taxon>Bacteria division WOR-3</taxon>
    </lineage>
</organism>
<dbReference type="PANTHER" id="PTHR24567:SF74">
    <property type="entry name" value="HTH-TYPE TRANSCRIPTIONAL REGULATOR ARCR"/>
    <property type="match status" value="1"/>
</dbReference>
<dbReference type="InterPro" id="IPR050397">
    <property type="entry name" value="Env_Response_Regulators"/>
</dbReference>
<protein>
    <submittedName>
        <fullName evidence="2">Cyclic nucleotide-binding domain-containing protein</fullName>
    </submittedName>
</protein>
<dbReference type="Pfam" id="PF00027">
    <property type="entry name" value="cNMP_binding"/>
    <property type="match status" value="1"/>
</dbReference>